<organism evidence="5 6">
    <name type="scientific">Horticoccus luteus</name>
    <dbReference type="NCBI Taxonomy" id="2862869"/>
    <lineage>
        <taxon>Bacteria</taxon>
        <taxon>Pseudomonadati</taxon>
        <taxon>Verrucomicrobiota</taxon>
        <taxon>Opitutia</taxon>
        <taxon>Opitutales</taxon>
        <taxon>Opitutaceae</taxon>
        <taxon>Horticoccus</taxon>
    </lineage>
</organism>
<dbReference type="EMBL" id="CP080507">
    <property type="protein sequence ID" value="QYM80699.1"/>
    <property type="molecule type" value="Genomic_DNA"/>
</dbReference>
<dbReference type="GO" id="GO:0006355">
    <property type="term" value="P:regulation of DNA-templated transcription"/>
    <property type="evidence" value="ECO:0007669"/>
    <property type="project" value="TreeGrafter"/>
</dbReference>
<dbReference type="GO" id="GO:0000976">
    <property type="term" value="F:transcription cis-regulatory region binding"/>
    <property type="evidence" value="ECO:0007669"/>
    <property type="project" value="TreeGrafter"/>
</dbReference>
<dbReference type="PANTHER" id="PTHR30126:SF39">
    <property type="entry name" value="HTH-TYPE TRANSCRIPTIONAL REGULATOR CYSL"/>
    <property type="match status" value="1"/>
</dbReference>
<reference evidence="5" key="1">
    <citation type="submission" date="2021-08" db="EMBL/GenBank/DDBJ databases">
        <title>Genome of a novel bacterium of the phylum Verrucomicrobia, Oleiharenicola sp. KSB-15.</title>
        <authorList>
            <person name="Chung J.-H."/>
            <person name="Ahn J.-H."/>
            <person name="Yoon Y."/>
            <person name="Kim D.-Y."/>
            <person name="An S.-H."/>
            <person name="Park I."/>
            <person name="Yeon J."/>
        </authorList>
    </citation>
    <scope>NUCLEOTIDE SEQUENCE</scope>
    <source>
        <strain evidence="5">KSB-15</strain>
    </source>
</reference>
<evidence type="ECO:0000259" key="4">
    <source>
        <dbReference type="Pfam" id="PF03466"/>
    </source>
</evidence>
<name>A0A8F9TWV9_9BACT</name>
<sequence length="333" mass="36630">MALDQLFKQKVPTPRQLHALVKFVEHGSLSAAFGSGKSAQGAATQQLGRIDRCLGIRTRKSAGVVKVPTDEAIQLAEFCRDFFQRLADFKTGAEGKPNNFVVGAGDSLMFYLLLPALRTTGAWRSSVELHLQNLRSREIVHGVLDGSVDVGLVRATAVEDELTDRKRLKVEPVCQLGYAFYVRTELLKSYRGNIADSLALVKWGKANLPLATFWAEHSTYTEALGRAKLGWPARLRCESFPQVERAIIAADYCGILPRIAFSNIPPEITEFGVDLLAPVSRSIGLVWSSTLTQRRAGGEIALRELRSALKTVCAGPTFSHEGRPETPTRGRRK</sequence>
<evidence type="ECO:0000256" key="3">
    <source>
        <dbReference type="ARBA" id="ARBA00023163"/>
    </source>
</evidence>
<protein>
    <submittedName>
        <fullName evidence="5">LysR family transcriptional regulator</fullName>
    </submittedName>
</protein>
<keyword evidence="3" id="KW-0804">Transcription</keyword>
<keyword evidence="6" id="KW-1185">Reference proteome</keyword>
<dbReference type="Proteomes" id="UP000825051">
    <property type="component" value="Chromosome"/>
</dbReference>
<evidence type="ECO:0000313" key="5">
    <source>
        <dbReference type="EMBL" id="QYM80699.1"/>
    </source>
</evidence>
<gene>
    <name evidence="5" type="ORF">K0B96_08900</name>
</gene>
<dbReference type="PANTHER" id="PTHR30126">
    <property type="entry name" value="HTH-TYPE TRANSCRIPTIONAL REGULATOR"/>
    <property type="match status" value="1"/>
</dbReference>
<dbReference type="Pfam" id="PF03466">
    <property type="entry name" value="LysR_substrate"/>
    <property type="match status" value="1"/>
</dbReference>
<comment type="similarity">
    <text evidence="1">Belongs to the LysR transcriptional regulatory family.</text>
</comment>
<dbReference type="CDD" id="cd05466">
    <property type="entry name" value="PBP2_LTTR_substrate"/>
    <property type="match status" value="1"/>
</dbReference>
<evidence type="ECO:0000256" key="2">
    <source>
        <dbReference type="ARBA" id="ARBA00023015"/>
    </source>
</evidence>
<dbReference type="SUPFAM" id="SSF53850">
    <property type="entry name" value="Periplasmic binding protein-like II"/>
    <property type="match status" value="1"/>
</dbReference>
<dbReference type="RefSeq" id="WP_220166272.1">
    <property type="nucleotide sequence ID" value="NZ_CP080507.1"/>
</dbReference>
<feature type="domain" description="LysR substrate-binding" evidence="4">
    <location>
        <begin position="100"/>
        <end position="295"/>
    </location>
</feature>
<keyword evidence="2" id="KW-0805">Transcription regulation</keyword>
<dbReference type="Gene3D" id="3.40.190.10">
    <property type="entry name" value="Periplasmic binding protein-like II"/>
    <property type="match status" value="1"/>
</dbReference>
<proteinExistence type="inferred from homology"/>
<evidence type="ECO:0000256" key="1">
    <source>
        <dbReference type="ARBA" id="ARBA00009437"/>
    </source>
</evidence>
<evidence type="ECO:0000313" key="6">
    <source>
        <dbReference type="Proteomes" id="UP000825051"/>
    </source>
</evidence>
<accession>A0A8F9TWV9</accession>
<dbReference type="AlphaFoldDB" id="A0A8F9TWV9"/>
<dbReference type="KEGG" id="ole:K0B96_08900"/>
<dbReference type="InterPro" id="IPR005119">
    <property type="entry name" value="LysR_subst-bd"/>
</dbReference>